<keyword evidence="2" id="KW-1185">Reference proteome</keyword>
<reference evidence="1 2" key="2">
    <citation type="journal article" date="2022" name="Mol. Ecol. Resour.">
        <title>The genomes of chicory, endive, great burdock and yacon provide insights into Asteraceae paleo-polyploidization history and plant inulin production.</title>
        <authorList>
            <person name="Fan W."/>
            <person name="Wang S."/>
            <person name="Wang H."/>
            <person name="Wang A."/>
            <person name="Jiang F."/>
            <person name="Liu H."/>
            <person name="Zhao H."/>
            <person name="Xu D."/>
            <person name="Zhang Y."/>
        </authorList>
    </citation>
    <scope>NUCLEOTIDE SEQUENCE [LARGE SCALE GENOMIC DNA]</scope>
    <source>
        <strain evidence="2">cv. Punajuju</strain>
        <tissue evidence="1">Leaves</tissue>
    </source>
</reference>
<name>A0ACB8Z1M1_CICIN</name>
<evidence type="ECO:0000313" key="1">
    <source>
        <dbReference type="EMBL" id="KAI3690160.1"/>
    </source>
</evidence>
<dbReference type="EMBL" id="CM042017">
    <property type="protein sequence ID" value="KAI3690160.1"/>
    <property type="molecule type" value="Genomic_DNA"/>
</dbReference>
<organism evidence="1 2">
    <name type="scientific">Cichorium intybus</name>
    <name type="common">Chicory</name>
    <dbReference type="NCBI Taxonomy" id="13427"/>
    <lineage>
        <taxon>Eukaryota</taxon>
        <taxon>Viridiplantae</taxon>
        <taxon>Streptophyta</taxon>
        <taxon>Embryophyta</taxon>
        <taxon>Tracheophyta</taxon>
        <taxon>Spermatophyta</taxon>
        <taxon>Magnoliopsida</taxon>
        <taxon>eudicotyledons</taxon>
        <taxon>Gunneridae</taxon>
        <taxon>Pentapetalae</taxon>
        <taxon>asterids</taxon>
        <taxon>campanulids</taxon>
        <taxon>Asterales</taxon>
        <taxon>Asteraceae</taxon>
        <taxon>Cichorioideae</taxon>
        <taxon>Cichorieae</taxon>
        <taxon>Cichoriinae</taxon>
        <taxon>Cichorium</taxon>
    </lineage>
</organism>
<dbReference type="Proteomes" id="UP001055811">
    <property type="component" value="Linkage Group LG09"/>
</dbReference>
<evidence type="ECO:0000313" key="2">
    <source>
        <dbReference type="Proteomes" id="UP001055811"/>
    </source>
</evidence>
<protein>
    <submittedName>
        <fullName evidence="1">Uncharacterized protein</fullName>
    </submittedName>
</protein>
<reference evidence="2" key="1">
    <citation type="journal article" date="2022" name="Mol. Ecol. Resour.">
        <title>The genomes of chicory, endive, great burdock and yacon provide insights into Asteraceae palaeo-polyploidization history and plant inulin production.</title>
        <authorList>
            <person name="Fan W."/>
            <person name="Wang S."/>
            <person name="Wang H."/>
            <person name="Wang A."/>
            <person name="Jiang F."/>
            <person name="Liu H."/>
            <person name="Zhao H."/>
            <person name="Xu D."/>
            <person name="Zhang Y."/>
        </authorList>
    </citation>
    <scope>NUCLEOTIDE SEQUENCE [LARGE SCALE GENOMIC DNA]</scope>
    <source>
        <strain evidence="2">cv. Punajuju</strain>
    </source>
</reference>
<comment type="caution">
    <text evidence="1">The sequence shown here is derived from an EMBL/GenBank/DDBJ whole genome shotgun (WGS) entry which is preliminary data.</text>
</comment>
<gene>
    <name evidence="1" type="ORF">L2E82_48135</name>
</gene>
<proteinExistence type="predicted"/>
<sequence length="129" mass="14457">MIFRGLLIIVILTILPLRSYALSPLYSFRNLYEQRNVSPSPSPSHGVHLASGGSNFQQSCNRPSRSCQLKDIATCLTYSQNAIDEVWMLRCYLLKPHILAQFQKIPAKNVSKSGLKLLIRGNAGVFIHD</sequence>
<accession>A0ACB8Z1M1</accession>